<evidence type="ECO:0000256" key="3">
    <source>
        <dbReference type="ARBA" id="ARBA00023157"/>
    </source>
</evidence>
<keyword evidence="2 4" id="KW-0732">Signal</keyword>
<dbReference type="PANTHER" id="PTHR10517:SF14">
    <property type="entry name" value="FOLATE RECEPTOR 1-RELATED"/>
    <property type="match status" value="1"/>
</dbReference>
<keyword evidence="3" id="KW-1015">Disulfide bond</keyword>
<evidence type="ECO:0000256" key="2">
    <source>
        <dbReference type="ARBA" id="ARBA00022729"/>
    </source>
</evidence>
<dbReference type="EMBL" id="JAWDGP010007412">
    <property type="protein sequence ID" value="KAK3719820.1"/>
    <property type="molecule type" value="Genomic_DNA"/>
</dbReference>
<name>A0AAE0XWH5_9GAST</name>
<dbReference type="PANTHER" id="PTHR10517">
    <property type="entry name" value="FOLATE RECEPTOR"/>
    <property type="match status" value="1"/>
</dbReference>
<protein>
    <recommendedName>
        <fullName evidence="5">Folate receptor-like domain-containing protein</fullName>
    </recommendedName>
</protein>
<dbReference type="Proteomes" id="UP001283361">
    <property type="component" value="Unassembled WGS sequence"/>
</dbReference>
<dbReference type="AlphaFoldDB" id="A0AAE0XWH5"/>
<evidence type="ECO:0000256" key="4">
    <source>
        <dbReference type="SAM" id="SignalP"/>
    </source>
</evidence>
<feature type="chain" id="PRO_5042165329" description="Folate receptor-like domain-containing protein" evidence="4">
    <location>
        <begin position="20"/>
        <end position="274"/>
    </location>
</feature>
<dbReference type="Pfam" id="PF03024">
    <property type="entry name" value="Folate_rec"/>
    <property type="match status" value="1"/>
</dbReference>
<sequence length="274" mass="30957">MAYFLTFLLTSLFVGNGLSRLNDLNTVESYMNICMLGKQHKSSPGPEKGLTSKICSPWAARSCCTEDTALDIHTNPTWLNFDWNHCGPLSAQCREHFIMDSCFYSCSPNVGPWLVKDVRKIRKERFKGVPLCKPVCDNWYEACKDDLTCTDEWAQNFNWSSGINKCPQGSTCKKFSEVFKHSSVKFCEKVFGSFKVVPESKDGTENCFHLWFDSKFPNPNEAVARRRAAEILNVEYVQIEGAKLKDPNNAISLGPAWGLSLLLSFLQTVLFKSS</sequence>
<dbReference type="GO" id="GO:0009897">
    <property type="term" value="C:external side of plasma membrane"/>
    <property type="evidence" value="ECO:0007669"/>
    <property type="project" value="TreeGrafter"/>
</dbReference>
<comment type="caution">
    <text evidence="6">The sequence shown here is derived from an EMBL/GenBank/DDBJ whole genome shotgun (WGS) entry which is preliminary data.</text>
</comment>
<reference evidence="6" key="1">
    <citation type="journal article" date="2023" name="G3 (Bethesda)">
        <title>A reference genome for the long-term kleptoplast-retaining sea slug Elysia crispata morphotype clarki.</title>
        <authorList>
            <person name="Eastman K.E."/>
            <person name="Pendleton A.L."/>
            <person name="Shaikh M.A."/>
            <person name="Suttiyut T."/>
            <person name="Ogas R."/>
            <person name="Tomko P."/>
            <person name="Gavelis G."/>
            <person name="Widhalm J.R."/>
            <person name="Wisecaver J.H."/>
        </authorList>
    </citation>
    <scope>NUCLEOTIDE SEQUENCE</scope>
    <source>
        <strain evidence="6">ECLA1</strain>
    </source>
</reference>
<evidence type="ECO:0000256" key="1">
    <source>
        <dbReference type="ARBA" id="ARBA00007932"/>
    </source>
</evidence>
<accession>A0AAE0XWH5</accession>
<dbReference type="InterPro" id="IPR004269">
    <property type="entry name" value="Folate_rcpt"/>
</dbReference>
<organism evidence="6 7">
    <name type="scientific">Elysia crispata</name>
    <name type="common">lettuce slug</name>
    <dbReference type="NCBI Taxonomy" id="231223"/>
    <lineage>
        <taxon>Eukaryota</taxon>
        <taxon>Metazoa</taxon>
        <taxon>Spiralia</taxon>
        <taxon>Lophotrochozoa</taxon>
        <taxon>Mollusca</taxon>
        <taxon>Gastropoda</taxon>
        <taxon>Heterobranchia</taxon>
        <taxon>Euthyneura</taxon>
        <taxon>Panpulmonata</taxon>
        <taxon>Sacoglossa</taxon>
        <taxon>Placobranchoidea</taxon>
        <taxon>Plakobranchidae</taxon>
        <taxon>Elysia</taxon>
    </lineage>
</organism>
<evidence type="ECO:0000313" key="6">
    <source>
        <dbReference type="EMBL" id="KAK3719820.1"/>
    </source>
</evidence>
<keyword evidence="7" id="KW-1185">Reference proteome</keyword>
<evidence type="ECO:0000313" key="7">
    <source>
        <dbReference type="Proteomes" id="UP001283361"/>
    </source>
</evidence>
<feature type="domain" description="Folate receptor-like" evidence="5">
    <location>
        <begin position="34"/>
        <end position="208"/>
    </location>
</feature>
<dbReference type="GO" id="GO:0038023">
    <property type="term" value="F:signaling receptor activity"/>
    <property type="evidence" value="ECO:0007669"/>
    <property type="project" value="TreeGrafter"/>
</dbReference>
<feature type="signal peptide" evidence="4">
    <location>
        <begin position="1"/>
        <end position="19"/>
    </location>
</feature>
<gene>
    <name evidence="6" type="ORF">RRG08_040122</name>
</gene>
<evidence type="ECO:0000259" key="5">
    <source>
        <dbReference type="Pfam" id="PF03024"/>
    </source>
</evidence>
<comment type="similarity">
    <text evidence="1">Belongs to the folate receptor family.</text>
</comment>
<dbReference type="InterPro" id="IPR018143">
    <property type="entry name" value="Folate_rcpt-like"/>
</dbReference>
<proteinExistence type="inferred from homology"/>